<feature type="compositionally biased region" description="Basic residues" evidence="1">
    <location>
        <begin position="88"/>
        <end position="98"/>
    </location>
</feature>
<evidence type="ECO:0000256" key="1">
    <source>
        <dbReference type="SAM" id="MobiDB-lite"/>
    </source>
</evidence>
<keyword evidence="2" id="KW-0732">Signal</keyword>
<accession>A0A4W3H920</accession>
<reference evidence="4" key="2">
    <citation type="journal article" date="2007" name="PLoS Biol.">
        <title>Survey sequencing and comparative analysis of the elephant shark (Callorhinchus milii) genome.</title>
        <authorList>
            <person name="Venkatesh B."/>
            <person name="Kirkness E.F."/>
            <person name="Loh Y.H."/>
            <person name="Halpern A.L."/>
            <person name="Lee A.P."/>
            <person name="Johnson J."/>
            <person name="Dandona N."/>
            <person name="Viswanathan L.D."/>
            <person name="Tay A."/>
            <person name="Venter J.C."/>
            <person name="Strausberg R.L."/>
            <person name="Brenner S."/>
        </authorList>
    </citation>
    <scope>NUCLEOTIDE SEQUENCE [LARGE SCALE GENOMIC DNA]</scope>
</reference>
<reference evidence="3" key="5">
    <citation type="submission" date="2025-09" db="UniProtKB">
        <authorList>
            <consortium name="Ensembl"/>
        </authorList>
    </citation>
    <scope>IDENTIFICATION</scope>
</reference>
<keyword evidence="4" id="KW-1185">Reference proteome</keyword>
<dbReference type="AlphaFoldDB" id="A0A4W3H920"/>
<dbReference type="Proteomes" id="UP000314986">
    <property type="component" value="Unassembled WGS sequence"/>
</dbReference>
<reference evidence="4" key="1">
    <citation type="journal article" date="2006" name="Science">
        <title>Ancient noncoding elements conserved in the human genome.</title>
        <authorList>
            <person name="Venkatesh B."/>
            <person name="Kirkness E.F."/>
            <person name="Loh Y.H."/>
            <person name="Halpern A.L."/>
            <person name="Lee A.P."/>
            <person name="Johnson J."/>
            <person name="Dandona N."/>
            <person name="Viswanathan L.D."/>
            <person name="Tay A."/>
            <person name="Venter J.C."/>
            <person name="Strausberg R.L."/>
            <person name="Brenner S."/>
        </authorList>
    </citation>
    <scope>NUCLEOTIDE SEQUENCE [LARGE SCALE GENOMIC DNA]</scope>
</reference>
<name>A0A4W3H920_CALMI</name>
<feature type="chain" id="PRO_5021428377" evidence="2">
    <location>
        <begin position="21"/>
        <end position="122"/>
    </location>
</feature>
<feature type="compositionally biased region" description="Polar residues" evidence="1">
    <location>
        <begin position="45"/>
        <end position="63"/>
    </location>
</feature>
<dbReference type="GeneTree" id="ENSGT00940000159586"/>
<feature type="signal peptide" evidence="2">
    <location>
        <begin position="1"/>
        <end position="20"/>
    </location>
</feature>
<evidence type="ECO:0000256" key="2">
    <source>
        <dbReference type="SAM" id="SignalP"/>
    </source>
</evidence>
<feature type="region of interest" description="Disordered" evidence="1">
    <location>
        <begin position="31"/>
        <end position="122"/>
    </location>
</feature>
<protein>
    <submittedName>
        <fullName evidence="3">Arf-GAP with GTPase, ANK repeat and PH domain-containing protein 1-like</fullName>
    </submittedName>
</protein>
<reference evidence="4" key="3">
    <citation type="journal article" date="2014" name="Nature">
        <title>Elephant shark genome provides unique insights into gnathostome evolution.</title>
        <authorList>
            <consortium name="International Elephant Shark Genome Sequencing Consortium"/>
            <person name="Venkatesh B."/>
            <person name="Lee A.P."/>
            <person name="Ravi V."/>
            <person name="Maurya A.K."/>
            <person name="Lian M.M."/>
            <person name="Swann J.B."/>
            <person name="Ohta Y."/>
            <person name="Flajnik M.F."/>
            <person name="Sutoh Y."/>
            <person name="Kasahara M."/>
            <person name="Hoon S."/>
            <person name="Gangu V."/>
            <person name="Roy S.W."/>
            <person name="Irimia M."/>
            <person name="Korzh V."/>
            <person name="Kondrychyn I."/>
            <person name="Lim Z.W."/>
            <person name="Tay B.H."/>
            <person name="Tohari S."/>
            <person name="Kong K.W."/>
            <person name="Ho S."/>
            <person name="Lorente-Galdos B."/>
            <person name="Quilez J."/>
            <person name="Marques-Bonet T."/>
            <person name="Raney B.J."/>
            <person name="Ingham P.W."/>
            <person name="Tay A."/>
            <person name="Hillier L.W."/>
            <person name="Minx P."/>
            <person name="Boehm T."/>
            <person name="Wilson R.K."/>
            <person name="Brenner S."/>
            <person name="Warren W.C."/>
        </authorList>
    </citation>
    <scope>NUCLEOTIDE SEQUENCE [LARGE SCALE GENOMIC DNA]</scope>
</reference>
<evidence type="ECO:0000313" key="4">
    <source>
        <dbReference type="Proteomes" id="UP000314986"/>
    </source>
</evidence>
<sequence>EFPVTHTVTELLLCVCVADSLHSGTLDSVAEQAVSDTKSEGKLSTCPSVGSSDQWSETSSRTEGNGAGDGVSSPSSGRLELPASPQINRKKHRRKKSVSKADSMMGLAEGNPPSPAHWDPAL</sequence>
<proteinExistence type="predicted"/>
<organism evidence="3 4">
    <name type="scientific">Callorhinchus milii</name>
    <name type="common">Ghost shark</name>
    <dbReference type="NCBI Taxonomy" id="7868"/>
    <lineage>
        <taxon>Eukaryota</taxon>
        <taxon>Metazoa</taxon>
        <taxon>Chordata</taxon>
        <taxon>Craniata</taxon>
        <taxon>Vertebrata</taxon>
        <taxon>Chondrichthyes</taxon>
        <taxon>Holocephali</taxon>
        <taxon>Chimaeriformes</taxon>
        <taxon>Callorhinchidae</taxon>
        <taxon>Callorhinchus</taxon>
    </lineage>
</organism>
<reference evidence="3" key="4">
    <citation type="submission" date="2025-08" db="UniProtKB">
        <authorList>
            <consortium name="Ensembl"/>
        </authorList>
    </citation>
    <scope>IDENTIFICATION</scope>
</reference>
<dbReference type="Ensembl" id="ENSCMIT00000012140.1">
    <property type="protein sequence ID" value="ENSCMIP00000011855.1"/>
    <property type="gene ID" value="ENSCMIG00000006121.1"/>
</dbReference>
<evidence type="ECO:0000313" key="3">
    <source>
        <dbReference type="Ensembl" id="ENSCMIP00000011855.1"/>
    </source>
</evidence>